<dbReference type="OrthoDB" id="107030at2157"/>
<dbReference type="EMBL" id="BMPF01000001">
    <property type="protein sequence ID" value="GGL29146.1"/>
    <property type="molecule type" value="Genomic_DNA"/>
</dbReference>
<name>A0A830F131_9EURY</name>
<evidence type="ECO:0000256" key="1">
    <source>
        <dbReference type="ARBA" id="ARBA00008791"/>
    </source>
</evidence>
<proteinExistence type="inferred from homology"/>
<organism evidence="3 4">
    <name type="scientific">Halarchaeum grantii</name>
    <dbReference type="NCBI Taxonomy" id="1193105"/>
    <lineage>
        <taxon>Archaea</taxon>
        <taxon>Methanobacteriati</taxon>
        <taxon>Methanobacteriota</taxon>
        <taxon>Stenosarchaea group</taxon>
        <taxon>Halobacteria</taxon>
        <taxon>Halobacteriales</taxon>
        <taxon>Halobacteriaceae</taxon>
    </lineage>
</organism>
<dbReference type="PRINTS" id="PR01438">
    <property type="entry name" value="UNVRSLSTRESS"/>
</dbReference>
<evidence type="ECO:0000313" key="3">
    <source>
        <dbReference type="EMBL" id="GGL29146.1"/>
    </source>
</evidence>
<sequence>MYEHILVPTDGSDVAEAAVERAIDLAAKYDATVHALYVIDIDATTLSLGTEQVDRLRQGKLDEMPEVKAEAEEATGVVADAARDAGLDVEEHIRTGSPARAIRKFVDENEIDLIVMGSHGRAGLSRTLLGSVTEKVLRRTRVPVLVVDIDGEEADE</sequence>
<protein>
    <submittedName>
        <fullName evidence="3">Universal stress protein UspA</fullName>
    </submittedName>
</protein>
<reference evidence="3 4" key="1">
    <citation type="journal article" date="2019" name="Int. J. Syst. Evol. Microbiol.">
        <title>The Global Catalogue of Microorganisms (GCM) 10K type strain sequencing project: providing services to taxonomists for standard genome sequencing and annotation.</title>
        <authorList>
            <consortium name="The Broad Institute Genomics Platform"/>
            <consortium name="The Broad Institute Genome Sequencing Center for Infectious Disease"/>
            <person name="Wu L."/>
            <person name="Ma J."/>
        </authorList>
    </citation>
    <scope>NUCLEOTIDE SEQUENCE [LARGE SCALE GENOMIC DNA]</scope>
    <source>
        <strain evidence="3 4">JCM 19585</strain>
    </source>
</reference>
<comment type="caution">
    <text evidence="3">The sequence shown here is derived from an EMBL/GenBank/DDBJ whole genome shotgun (WGS) entry which is preliminary data.</text>
</comment>
<dbReference type="InterPro" id="IPR014729">
    <property type="entry name" value="Rossmann-like_a/b/a_fold"/>
</dbReference>
<dbReference type="RefSeq" id="WP_188880188.1">
    <property type="nucleotide sequence ID" value="NZ_BMPF01000001.1"/>
</dbReference>
<dbReference type="InterPro" id="IPR006015">
    <property type="entry name" value="Universal_stress_UspA"/>
</dbReference>
<dbReference type="CDD" id="cd00293">
    <property type="entry name" value="USP-like"/>
    <property type="match status" value="1"/>
</dbReference>
<dbReference type="PIRSF" id="PIRSF006276">
    <property type="entry name" value="UspA"/>
    <property type="match status" value="1"/>
</dbReference>
<dbReference type="Gene3D" id="3.40.50.620">
    <property type="entry name" value="HUPs"/>
    <property type="match status" value="1"/>
</dbReference>
<accession>A0A830F131</accession>
<evidence type="ECO:0000313" key="4">
    <source>
        <dbReference type="Proteomes" id="UP000628840"/>
    </source>
</evidence>
<dbReference type="AlphaFoldDB" id="A0A830F131"/>
<dbReference type="PANTHER" id="PTHR46268">
    <property type="entry name" value="STRESS RESPONSE PROTEIN NHAX"/>
    <property type="match status" value="1"/>
</dbReference>
<keyword evidence="4" id="KW-1185">Reference proteome</keyword>
<dbReference type="InterPro" id="IPR006016">
    <property type="entry name" value="UspA"/>
</dbReference>
<gene>
    <name evidence="3" type="ORF">GCM10009037_11060</name>
</gene>
<feature type="domain" description="UspA" evidence="2">
    <location>
        <begin position="1"/>
        <end position="147"/>
    </location>
</feature>
<evidence type="ECO:0000259" key="2">
    <source>
        <dbReference type="Pfam" id="PF00582"/>
    </source>
</evidence>
<dbReference type="Proteomes" id="UP000628840">
    <property type="component" value="Unassembled WGS sequence"/>
</dbReference>
<dbReference type="PANTHER" id="PTHR46268:SF6">
    <property type="entry name" value="UNIVERSAL STRESS PROTEIN UP12"/>
    <property type="match status" value="1"/>
</dbReference>
<dbReference type="Pfam" id="PF00582">
    <property type="entry name" value="Usp"/>
    <property type="match status" value="1"/>
</dbReference>
<comment type="similarity">
    <text evidence="1">Belongs to the universal stress protein A family.</text>
</comment>
<dbReference type="SUPFAM" id="SSF52402">
    <property type="entry name" value="Adenine nucleotide alpha hydrolases-like"/>
    <property type="match status" value="1"/>
</dbReference>